<dbReference type="STRING" id="735517.SAMN05444272_4540"/>
<keyword evidence="4" id="KW-0560">Oxidoreductase</keyword>
<dbReference type="InterPro" id="IPR012175">
    <property type="entry name" value="Xanth_DH_ssu_bac"/>
</dbReference>
<dbReference type="InterPro" id="IPR002346">
    <property type="entry name" value="Mopterin_DH_FAD-bd"/>
</dbReference>
<dbReference type="Pfam" id="PF01799">
    <property type="entry name" value="Fer2_2"/>
    <property type="match status" value="1"/>
</dbReference>
<evidence type="ECO:0000259" key="8">
    <source>
        <dbReference type="PROSITE" id="PS51387"/>
    </source>
</evidence>
<dbReference type="InterPro" id="IPR036884">
    <property type="entry name" value="2Fe-2S-bd_dom_sf"/>
</dbReference>
<dbReference type="SUPFAM" id="SSF55447">
    <property type="entry name" value="CO dehydrogenase flavoprotein C-terminal domain-like"/>
    <property type="match status" value="1"/>
</dbReference>
<dbReference type="GO" id="GO:0004854">
    <property type="term" value="F:xanthine dehydrogenase activity"/>
    <property type="evidence" value="ECO:0007669"/>
    <property type="project" value="InterPro"/>
</dbReference>
<dbReference type="NCBIfam" id="TIGR02963">
    <property type="entry name" value="xanthine_xdhA"/>
    <property type="match status" value="1"/>
</dbReference>
<dbReference type="SUPFAM" id="SSF54292">
    <property type="entry name" value="2Fe-2S ferredoxin-like"/>
    <property type="match status" value="1"/>
</dbReference>
<dbReference type="GO" id="GO:0071949">
    <property type="term" value="F:FAD binding"/>
    <property type="evidence" value="ECO:0007669"/>
    <property type="project" value="InterPro"/>
</dbReference>
<dbReference type="GO" id="GO:0005506">
    <property type="term" value="F:iron ion binding"/>
    <property type="evidence" value="ECO:0007669"/>
    <property type="project" value="InterPro"/>
</dbReference>
<dbReference type="InterPro" id="IPR002888">
    <property type="entry name" value="2Fe-2S-bd"/>
</dbReference>
<keyword evidence="3" id="KW-0274">FAD</keyword>
<dbReference type="Gene3D" id="3.30.390.50">
    <property type="entry name" value="CO dehydrogenase flavoprotein, C-terminal domain"/>
    <property type="match status" value="1"/>
</dbReference>
<dbReference type="InterPro" id="IPR036010">
    <property type="entry name" value="2Fe-2S_ferredoxin-like_sf"/>
</dbReference>
<dbReference type="Pfam" id="PF03450">
    <property type="entry name" value="CO_deh_flav_C"/>
    <property type="match status" value="1"/>
</dbReference>
<accession>A0A1M7PNH0</accession>
<evidence type="ECO:0000256" key="4">
    <source>
        <dbReference type="ARBA" id="ARBA00023002"/>
    </source>
</evidence>
<dbReference type="PANTHER" id="PTHR45444:SF3">
    <property type="entry name" value="XANTHINE DEHYDROGENASE"/>
    <property type="match status" value="1"/>
</dbReference>
<dbReference type="PROSITE" id="PS51387">
    <property type="entry name" value="FAD_PCMH"/>
    <property type="match status" value="1"/>
</dbReference>
<feature type="domain" description="FAD-binding PCMH-type" evidence="8">
    <location>
        <begin position="190"/>
        <end position="364"/>
    </location>
</feature>
<evidence type="ECO:0000259" key="7">
    <source>
        <dbReference type="PROSITE" id="PS51085"/>
    </source>
</evidence>
<organism evidence="9 10">
    <name type="scientific">Roseibium suaedae</name>
    <dbReference type="NCBI Taxonomy" id="735517"/>
    <lineage>
        <taxon>Bacteria</taxon>
        <taxon>Pseudomonadati</taxon>
        <taxon>Pseudomonadota</taxon>
        <taxon>Alphaproteobacteria</taxon>
        <taxon>Hyphomicrobiales</taxon>
        <taxon>Stappiaceae</taxon>
        <taxon>Roseibium</taxon>
    </lineage>
</organism>
<dbReference type="Pfam" id="PF00941">
    <property type="entry name" value="FAD_binding_5"/>
    <property type="match status" value="1"/>
</dbReference>
<feature type="domain" description="2Fe-2S ferredoxin-type" evidence="7">
    <location>
        <begin position="3"/>
        <end position="88"/>
    </location>
</feature>
<evidence type="ECO:0000313" key="10">
    <source>
        <dbReference type="Proteomes" id="UP000186002"/>
    </source>
</evidence>
<dbReference type="SUPFAM" id="SSF47741">
    <property type="entry name" value="CO dehydrogenase ISP C-domain like"/>
    <property type="match status" value="1"/>
</dbReference>
<dbReference type="Gene3D" id="3.10.20.30">
    <property type="match status" value="1"/>
</dbReference>
<dbReference type="PANTHER" id="PTHR45444">
    <property type="entry name" value="XANTHINE DEHYDROGENASE"/>
    <property type="match status" value="1"/>
</dbReference>
<dbReference type="RefSeq" id="WP_073015675.1">
    <property type="nucleotide sequence ID" value="NZ_FRBW01000009.1"/>
</dbReference>
<dbReference type="InterPro" id="IPR036318">
    <property type="entry name" value="FAD-bd_PCMH-like_sf"/>
</dbReference>
<keyword evidence="5" id="KW-0408">Iron</keyword>
<dbReference type="PROSITE" id="PS00197">
    <property type="entry name" value="2FE2S_FER_1"/>
    <property type="match status" value="1"/>
</dbReference>
<protein>
    <submittedName>
        <fullName evidence="9">Xanthine dehydrogenase small subunit</fullName>
    </submittedName>
</protein>
<dbReference type="Gene3D" id="3.30.43.10">
    <property type="entry name" value="Uridine Diphospho-n-acetylenolpyruvylglucosamine Reductase, domain 2"/>
    <property type="match status" value="1"/>
</dbReference>
<dbReference type="InterPro" id="IPR016169">
    <property type="entry name" value="FAD-bd_PCMH_sub2"/>
</dbReference>
<dbReference type="PROSITE" id="PS51085">
    <property type="entry name" value="2FE2S_FER_2"/>
    <property type="match status" value="1"/>
</dbReference>
<dbReference type="Pfam" id="PF00111">
    <property type="entry name" value="Fer2"/>
    <property type="match status" value="1"/>
</dbReference>
<dbReference type="InterPro" id="IPR036683">
    <property type="entry name" value="CO_DH_flav_C_dom_sf"/>
</dbReference>
<keyword evidence="10" id="KW-1185">Reference proteome</keyword>
<evidence type="ECO:0000256" key="2">
    <source>
        <dbReference type="ARBA" id="ARBA00022723"/>
    </source>
</evidence>
<gene>
    <name evidence="9" type="ORF">SAMN05444272_4540</name>
</gene>
<dbReference type="EMBL" id="FRBW01000009">
    <property type="protein sequence ID" value="SHN18798.1"/>
    <property type="molecule type" value="Genomic_DNA"/>
</dbReference>
<dbReference type="CDD" id="cd00207">
    <property type="entry name" value="fer2"/>
    <property type="match status" value="1"/>
</dbReference>
<dbReference type="InterPro" id="IPR016167">
    <property type="entry name" value="FAD-bd_PCMH_sub1"/>
</dbReference>
<dbReference type="SUPFAM" id="SSF56176">
    <property type="entry name" value="FAD-binding/transporter-associated domain-like"/>
    <property type="match status" value="1"/>
</dbReference>
<evidence type="ECO:0000256" key="1">
    <source>
        <dbReference type="ARBA" id="ARBA00022630"/>
    </source>
</evidence>
<dbReference type="InterPro" id="IPR016208">
    <property type="entry name" value="Ald_Oxase/xanthine_DH-like"/>
</dbReference>
<evidence type="ECO:0000256" key="3">
    <source>
        <dbReference type="ARBA" id="ARBA00022827"/>
    </source>
</evidence>
<dbReference type="InterPro" id="IPR016166">
    <property type="entry name" value="FAD-bd_PCMH"/>
</dbReference>
<name>A0A1M7PNH0_9HYPH</name>
<dbReference type="GO" id="GO:0051537">
    <property type="term" value="F:2 iron, 2 sulfur cluster binding"/>
    <property type="evidence" value="ECO:0007669"/>
    <property type="project" value="InterPro"/>
</dbReference>
<dbReference type="InterPro" id="IPR001041">
    <property type="entry name" value="2Fe-2S_ferredoxin-type"/>
</dbReference>
<dbReference type="InterPro" id="IPR012675">
    <property type="entry name" value="Beta-grasp_dom_sf"/>
</dbReference>
<dbReference type="Gene3D" id="3.30.465.10">
    <property type="match status" value="1"/>
</dbReference>
<dbReference type="InterPro" id="IPR014307">
    <property type="entry name" value="Xanthine_DH_ssu"/>
</dbReference>
<dbReference type="OrthoDB" id="9792018at2"/>
<feature type="region of interest" description="Disordered" evidence="6">
    <location>
        <begin position="473"/>
        <end position="501"/>
    </location>
</feature>
<dbReference type="Proteomes" id="UP000186002">
    <property type="component" value="Unassembled WGS sequence"/>
</dbReference>
<dbReference type="Gene3D" id="1.10.150.120">
    <property type="entry name" value="[2Fe-2S]-binding domain"/>
    <property type="match status" value="1"/>
</dbReference>
<dbReference type="PIRSF" id="PIRSF036557">
    <property type="entry name" value="XdhA_RC"/>
    <property type="match status" value="1"/>
</dbReference>
<dbReference type="SMART" id="SM01092">
    <property type="entry name" value="CO_deh_flav_C"/>
    <property type="match status" value="1"/>
</dbReference>
<dbReference type="InterPro" id="IPR006058">
    <property type="entry name" value="2Fe2S_fd_BS"/>
</dbReference>
<proteinExistence type="predicted"/>
<evidence type="ECO:0000256" key="5">
    <source>
        <dbReference type="ARBA" id="ARBA00023004"/>
    </source>
</evidence>
<sequence length="501" mass="53996">MRDTIRFLKNGEVIELANVGPTDTLLDYLRLDRRETGTKEGCGEGDCGACTVAIGRLVEGRLSYSPVNSCIQLLAMIDGTELVTVEDLTSDGKLHPVQRAMAELNGSQCGFCTPGFVMSLFTLYHAEGMSRSRKAVTEWIAGNLCRCTGYRPIIDAALESCFDAADDAFAWRATETRDKLRQLADSRDIFIGDSSRFLASPASLDGLAALYQQHPDATLVAGATDVGLWITKHLRDLPKVIWLGRIEGMNRIEDTPAGLLIGATVTYQSAEGAIQRLSPDLGELWSRIGSKQVRASGTIGGNIANGSPIGDTPPALIALGTTLELQDTVNSRALALEDYFLDYGKQDRRPGEFVTGLFVPRPDANQIFRCYKISKRFDQDISSVMGAFLFTVIGGTITEARIAYGGMAATPRRAKGAETALINAQLEDPSTWGAAMKALMSDYTPLSDMRASASYRMETARALLAKALMEASGSDPSGLRLRPAFSAPEEPGAPDTLEAAE</sequence>
<dbReference type="AlphaFoldDB" id="A0A1M7PNH0"/>
<evidence type="ECO:0000256" key="6">
    <source>
        <dbReference type="SAM" id="MobiDB-lite"/>
    </source>
</evidence>
<keyword evidence="2" id="KW-0479">Metal-binding</keyword>
<reference evidence="9 10" key="1">
    <citation type="submission" date="2016-11" db="EMBL/GenBank/DDBJ databases">
        <authorList>
            <person name="Jaros S."/>
            <person name="Januszkiewicz K."/>
            <person name="Wedrychowicz H."/>
        </authorList>
    </citation>
    <scope>NUCLEOTIDE SEQUENCE [LARGE SCALE GENOMIC DNA]</scope>
    <source>
        <strain evidence="9 10">DSM 22153</strain>
    </source>
</reference>
<evidence type="ECO:0000313" key="9">
    <source>
        <dbReference type="EMBL" id="SHN18798.1"/>
    </source>
</evidence>
<dbReference type="InterPro" id="IPR005107">
    <property type="entry name" value="CO_DH_flav_C"/>
</dbReference>
<keyword evidence="1" id="KW-0285">Flavoprotein</keyword>